<accession>A0A1R2CDD1</accession>
<dbReference type="Proteomes" id="UP000187209">
    <property type="component" value="Unassembled WGS sequence"/>
</dbReference>
<name>A0A1R2CDD1_9CILI</name>
<proteinExistence type="predicted"/>
<keyword evidence="2" id="KW-1185">Reference proteome</keyword>
<organism evidence="1 2">
    <name type="scientific">Stentor coeruleus</name>
    <dbReference type="NCBI Taxonomy" id="5963"/>
    <lineage>
        <taxon>Eukaryota</taxon>
        <taxon>Sar</taxon>
        <taxon>Alveolata</taxon>
        <taxon>Ciliophora</taxon>
        <taxon>Postciliodesmatophora</taxon>
        <taxon>Heterotrichea</taxon>
        <taxon>Heterotrichida</taxon>
        <taxon>Stentoridae</taxon>
        <taxon>Stentor</taxon>
    </lineage>
</organism>
<gene>
    <name evidence="1" type="ORF">SteCoe_11274</name>
</gene>
<reference evidence="1 2" key="1">
    <citation type="submission" date="2016-11" db="EMBL/GenBank/DDBJ databases">
        <title>The macronuclear genome of Stentor coeruleus: a giant cell with tiny introns.</title>
        <authorList>
            <person name="Slabodnick M."/>
            <person name="Ruby J.G."/>
            <person name="Reiff S.B."/>
            <person name="Swart E.C."/>
            <person name="Gosai S."/>
            <person name="Prabakaran S."/>
            <person name="Witkowska E."/>
            <person name="Larue G.E."/>
            <person name="Fisher S."/>
            <person name="Freeman R.M."/>
            <person name="Gunawardena J."/>
            <person name="Chu W."/>
            <person name="Stover N.A."/>
            <person name="Gregory B.D."/>
            <person name="Nowacki M."/>
            <person name="Derisi J."/>
            <person name="Roy S.W."/>
            <person name="Marshall W.F."/>
            <person name="Sood P."/>
        </authorList>
    </citation>
    <scope>NUCLEOTIDE SEQUENCE [LARGE SCALE GENOMIC DNA]</scope>
    <source>
        <strain evidence="1">WM001</strain>
    </source>
</reference>
<sequence>MSKIALNLSRLEDIEEIELNSSEDCEEILREIAPNEPSPFPKSSLILTIQTELASLKNQLTQINEKISRNLEVVASKQKQNTEMRHLLSVYNEKKDEFISASTACNCTQGCLIY</sequence>
<dbReference type="AlphaFoldDB" id="A0A1R2CDD1"/>
<protein>
    <submittedName>
        <fullName evidence="1">Uncharacterized protein</fullName>
    </submittedName>
</protein>
<evidence type="ECO:0000313" key="1">
    <source>
        <dbReference type="EMBL" id="OMJ87034.1"/>
    </source>
</evidence>
<evidence type="ECO:0000313" key="2">
    <source>
        <dbReference type="Proteomes" id="UP000187209"/>
    </source>
</evidence>
<comment type="caution">
    <text evidence="1">The sequence shown here is derived from an EMBL/GenBank/DDBJ whole genome shotgun (WGS) entry which is preliminary data.</text>
</comment>
<dbReference type="EMBL" id="MPUH01000187">
    <property type="protein sequence ID" value="OMJ87034.1"/>
    <property type="molecule type" value="Genomic_DNA"/>
</dbReference>